<reference evidence="1 2" key="1">
    <citation type="submission" date="2019-11" db="EMBL/GenBank/DDBJ databases">
        <authorList>
            <person name="Li J."/>
        </authorList>
    </citation>
    <scope>NUCLEOTIDE SEQUENCE [LARGE SCALE GENOMIC DNA]</scope>
    <source>
        <strain evidence="1 2">J4</strain>
    </source>
</reference>
<dbReference type="Proteomes" id="UP000480185">
    <property type="component" value="Unassembled WGS sequence"/>
</dbReference>
<gene>
    <name evidence="1" type="ORF">GH754_08180</name>
</gene>
<name>A0A6G1X5Q9_9BACI</name>
<keyword evidence="2" id="KW-1185">Reference proteome</keyword>
<protein>
    <submittedName>
        <fullName evidence="1">Uncharacterized protein</fullName>
    </submittedName>
</protein>
<sequence length="62" mass="7256">MKPPQEAVWASEEAEAVPMESGVFCRNGLPALMLFSIERYLNLTTWQFIFFSHKQHSVRNER</sequence>
<organism evidence="1 2">
    <name type="scientific">Salinibacillus xinjiangensis</name>
    <dbReference type="NCBI Taxonomy" id="1229268"/>
    <lineage>
        <taxon>Bacteria</taxon>
        <taxon>Bacillati</taxon>
        <taxon>Bacillota</taxon>
        <taxon>Bacilli</taxon>
        <taxon>Bacillales</taxon>
        <taxon>Bacillaceae</taxon>
        <taxon>Salinibacillus</taxon>
    </lineage>
</organism>
<accession>A0A6G1X5Q9</accession>
<dbReference type="EMBL" id="WJNH01000004">
    <property type="protein sequence ID" value="MRG86304.1"/>
    <property type="molecule type" value="Genomic_DNA"/>
</dbReference>
<evidence type="ECO:0000313" key="2">
    <source>
        <dbReference type="Proteomes" id="UP000480185"/>
    </source>
</evidence>
<dbReference type="AlphaFoldDB" id="A0A6G1X5Q9"/>
<proteinExistence type="predicted"/>
<comment type="caution">
    <text evidence="1">The sequence shown here is derived from an EMBL/GenBank/DDBJ whole genome shotgun (WGS) entry which is preliminary data.</text>
</comment>
<evidence type="ECO:0000313" key="1">
    <source>
        <dbReference type="EMBL" id="MRG86304.1"/>
    </source>
</evidence>